<dbReference type="SUPFAM" id="SSF55486">
    <property type="entry name" value="Metalloproteases ('zincins'), catalytic domain"/>
    <property type="match status" value="1"/>
</dbReference>
<keyword evidence="2" id="KW-0862">Zinc</keyword>
<feature type="binding site" evidence="2">
    <location>
        <position position="269"/>
    </location>
    <ligand>
        <name>Zn(2+)</name>
        <dbReference type="ChEBI" id="CHEBI:29105"/>
        <note>catalytic</note>
    </ligand>
</feature>
<evidence type="ECO:0000313" key="5">
    <source>
        <dbReference type="Proteomes" id="UP000018700"/>
    </source>
</evidence>
<organism evidence="4 5">
    <name type="scientific">Candidatus Endolissoclinum faulkneri L5</name>
    <dbReference type="NCBI Taxonomy" id="1401328"/>
    <lineage>
        <taxon>Bacteria</taxon>
        <taxon>Pseudomonadati</taxon>
        <taxon>Pseudomonadota</taxon>
        <taxon>Alphaproteobacteria</taxon>
        <taxon>Rhodospirillales</taxon>
        <taxon>Rhodospirillaceae</taxon>
        <taxon>Candidatus Endolissoclinum</taxon>
    </lineage>
</organism>
<dbReference type="KEGG" id="efk:P856_54"/>
<keyword evidence="1 2" id="KW-0479">Metal-binding</keyword>
<dbReference type="GO" id="GO:0006508">
    <property type="term" value="P:proteolysis"/>
    <property type="evidence" value="ECO:0007669"/>
    <property type="project" value="UniProtKB-UniRule"/>
</dbReference>
<keyword evidence="1" id="KW-0378">Hydrolase</keyword>
<dbReference type="HOGENOM" id="CLU_032916_1_0_5"/>
<evidence type="ECO:0000256" key="1">
    <source>
        <dbReference type="PIRNR" id="PIRNR006615"/>
    </source>
</evidence>
<dbReference type="EMBL" id="CP006745">
    <property type="protein sequence ID" value="AHC73304.1"/>
    <property type="molecule type" value="Genomic_DNA"/>
</dbReference>
<keyword evidence="5" id="KW-1185">Reference proteome</keyword>
<dbReference type="PIRSF" id="PIRSF006615">
    <property type="entry name" value="Zn_crbxpep_Taq"/>
    <property type="match status" value="1"/>
</dbReference>
<dbReference type="GO" id="GO:0004181">
    <property type="term" value="F:metallocarboxypeptidase activity"/>
    <property type="evidence" value="ECO:0007669"/>
    <property type="project" value="UniProtKB-UniRule"/>
</dbReference>
<keyword evidence="1 4" id="KW-0121">Carboxypeptidase</keyword>
<comment type="similarity">
    <text evidence="1">Belongs to the peptidase M32 family.</text>
</comment>
<dbReference type="EC" id="3.4.17.19" evidence="1"/>
<reference evidence="4 5" key="1">
    <citation type="journal article" date="2013" name="PLoS ONE">
        <title>Bacterial endosymbiosis in a chordate host: long-term co-evolution and conservation of secondary metabolism.</title>
        <authorList>
            <person name="Kwan J.C."/>
            <person name="Schmidt E.W."/>
        </authorList>
    </citation>
    <scope>NUCLEOTIDE SEQUENCE [LARGE SCALE GENOMIC DNA]</scope>
    <source>
        <strain evidence="5">faulkneri L5</strain>
    </source>
</reference>
<sequence>MTATPATEALEARFRRISALAGITSVLIWDQCVLMPFGGRNARADQLATLSVLRHELLTAPEVSEQLAAAEEEMVEGWRAANLLEMRRLHCHAIALSSKLVDALSRASLRCETLWREARTEANFSIVLKALAELVALIQEEATAKAEAMKITPYEALLRGYEPACSINSIEKLFCELENELPSLLNCVLEHQATRGDPLLPQGPFPIALQRELSRRVMRAIGFNFNYGRLDESMHPFCAGVPDDVRITNRYEDSSFINSIMGIIHETGHALYERGLPIAWRTQPVGSARGMVIHESQSLLMEMQACRSEAFLDLLSSWVCAAFNINLKPENLFRMCTKVKRGCIRVEADEITYPLHVIMRTKLERAILSGDLQVAYLPSAWNAEMYNLIGVTPHNDAVGCLQDIHWYDGAFGYFPTYTLGALTAAQLFQSAVRDEQCIPEAIGRGDFNPLVGWLSKNVYELASFKSTEEIISMATGSNLSTIPFLLHIRNRYLE</sequence>
<comment type="catalytic activity">
    <reaction evidence="1">
        <text>Release of a C-terminal amino acid with broad specificity, except for -Pro.</text>
        <dbReference type="EC" id="3.4.17.19"/>
    </reaction>
</comment>
<keyword evidence="1" id="KW-0482">Metalloprotease</keyword>
<dbReference type="InterPro" id="IPR001333">
    <property type="entry name" value="Peptidase_M32_Taq"/>
</dbReference>
<gene>
    <name evidence="4" type="primary">ctaQ</name>
    <name evidence="4" type="ORF">P856_54</name>
</gene>
<dbReference type="OrthoDB" id="9772308at2"/>
<feature type="binding site" evidence="2">
    <location>
        <position position="265"/>
    </location>
    <ligand>
        <name>Zn(2+)</name>
        <dbReference type="ChEBI" id="CHEBI:29105"/>
        <note>catalytic</note>
    </ligand>
</feature>
<dbReference type="PANTHER" id="PTHR34217:SF1">
    <property type="entry name" value="CARBOXYPEPTIDASE 1"/>
    <property type="match status" value="1"/>
</dbReference>
<dbReference type="Pfam" id="PF02074">
    <property type="entry name" value="Peptidase_M32"/>
    <property type="match status" value="1"/>
</dbReference>
<accession>V9TQZ6</accession>
<protein>
    <recommendedName>
        <fullName evidence="1">Metal-dependent carboxypeptidase</fullName>
        <ecNumber evidence="1">3.4.17.19</ecNumber>
    </recommendedName>
</protein>
<dbReference type="PROSITE" id="PS52034">
    <property type="entry name" value="PEPTIDASE_M32"/>
    <property type="match status" value="1"/>
</dbReference>
<proteinExistence type="inferred from homology"/>
<comment type="cofactor">
    <cofactor evidence="2">
        <name>Zn(2+)</name>
        <dbReference type="ChEBI" id="CHEBI:29105"/>
    </cofactor>
    <text evidence="2">Binds 1 zinc ion per subunit.</text>
</comment>
<dbReference type="PANTHER" id="PTHR34217">
    <property type="entry name" value="METAL-DEPENDENT CARBOXYPEPTIDASE"/>
    <property type="match status" value="1"/>
</dbReference>
<evidence type="ECO:0000256" key="3">
    <source>
        <dbReference type="PIRSR" id="PIRSR006615-2"/>
    </source>
</evidence>
<dbReference type="eggNOG" id="COG2317">
    <property type="taxonomic scope" value="Bacteria"/>
</dbReference>
<feature type="binding site" evidence="2">
    <location>
        <position position="295"/>
    </location>
    <ligand>
        <name>Zn(2+)</name>
        <dbReference type="ChEBI" id="CHEBI:29105"/>
        <note>catalytic</note>
    </ligand>
</feature>
<dbReference type="PATRIC" id="fig|1401328.3.peg.55"/>
<dbReference type="Proteomes" id="UP000018700">
    <property type="component" value="Chromosome"/>
</dbReference>
<dbReference type="RefSeq" id="WP_025300191.1">
    <property type="nucleotide sequence ID" value="NZ_CP006745.1"/>
</dbReference>
<dbReference type="CDD" id="cd06460">
    <property type="entry name" value="M32_Taq"/>
    <property type="match status" value="1"/>
</dbReference>
<name>V9TQZ6_9PROT</name>
<keyword evidence="1" id="KW-0645">Protease</keyword>
<evidence type="ECO:0000256" key="2">
    <source>
        <dbReference type="PIRSR" id="PIRSR006615-1"/>
    </source>
</evidence>
<feature type="active site" description="Proton donor/acceptor" evidence="3">
    <location>
        <position position="266"/>
    </location>
</feature>
<dbReference type="PRINTS" id="PR00998">
    <property type="entry name" value="CRBOXYPTASET"/>
</dbReference>
<dbReference type="Gene3D" id="1.10.1370.30">
    <property type="match status" value="1"/>
</dbReference>
<comment type="function">
    <text evidence="1">Broad specificity carboxypetidase that releases amino acids sequentially from the C-terminus, including neutral, aromatic, polar and basic residues.</text>
</comment>
<dbReference type="AlphaFoldDB" id="V9TQZ6"/>
<evidence type="ECO:0000313" key="4">
    <source>
        <dbReference type="EMBL" id="AHC73304.1"/>
    </source>
</evidence>
<dbReference type="GO" id="GO:0046872">
    <property type="term" value="F:metal ion binding"/>
    <property type="evidence" value="ECO:0007669"/>
    <property type="project" value="UniProtKB-KW"/>
</dbReference>